<evidence type="ECO:0000313" key="1">
    <source>
        <dbReference type="EMBL" id="SJN57032.1"/>
    </source>
</evidence>
<dbReference type="OrthoDB" id="9866066at2"/>
<gene>
    <name evidence="1" type="ORF">VR7878_02078</name>
</gene>
<reference evidence="2" key="1">
    <citation type="submission" date="2017-02" db="EMBL/GenBank/DDBJ databases">
        <authorList>
            <person name="Rodrigo-Torres L."/>
            <person name="Arahal R.D."/>
            <person name="Lucena T."/>
        </authorList>
    </citation>
    <scope>NUCLEOTIDE SEQUENCE [LARGE SCALE GENOMIC DNA]</scope>
    <source>
        <strain evidence="2">CECT 7878</strain>
    </source>
</reference>
<dbReference type="STRING" id="1123498.VR7878_02078"/>
<sequence length="127" mass="14616">MIEDLKFLIKCLERISDSKDIDTKNLKLEIEDCFHDIEVLKERVSGLAGAIECKEELSTLSALMLVGMSIQDLCTAFSNITDELNPVAVDSHWADFPETEQYETESKREYYCKVGEKVREKWSSKCR</sequence>
<dbReference type="EMBL" id="FULE01000030">
    <property type="protein sequence ID" value="SJN57032.1"/>
    <property type="molecule type" value="Genomic_DNA"/>
</dbReference>
<protein>
    <submittedName>
        <fullName evidence="1">Uncharacterized protein</fullName>
    </submittedName>
</protein>
<accession>A0A1R4LKD1</accession>
<dbReference type="AlphaFoldDB" id="A0A1R4LKD1"/>
<keyword evidence="2" id="KW-1185">Reference proteome</keyword>
<dbReference type="Gene3D" id="6.10.290.10">
    <property type="match status" value="1"/>
</dbReference>
<name>A0A1R4LKD1_VIBR1</name>
<evidence type="ECO:0000313" key="2">
    <source>
        <dbReference type="Proteomes" id="UP000188276"/>
    </source>
</evidence>
<dbReference type="Proteomes" id="UP000188276">
    <property type="component" value="Unassembled WGS sequence"/>
</dbReference>
<dbReference type="RefSeq" id="WP_077335985.1">
    <property type="nucleotide sequence ID" value="NZ_FULE01000030.1"/>
</dbReference>
<organism evidence="1 2">
    <name type="scientific">Vibrio ruber (strain DSM 16370 / JCM 11486 / BCRC 17186 / CECT 7878 / LMG 23124 / VR1)</name>
    <dbReference type="NCBI Taxonomy" id="1123498"/>
    <lineage>
        <taxon>Bacteria</taxon>
        <taxon>Pseudomonadati</taxon>
        <taxon>Pseudomonadota</taxon>
        <taxon>Gammaproteobacteria</taxon>
        <taxon>Vibrionales</taxon>
        <taxon>Vibrionaceae</taxon>
        <taxon>Vibrio</taxon>
    </lineage>
</organism>
<proteinExistence type="predicted"/>